<dbReference type="Proteomes" id="UP000703295">
    <property type="component" value="Unassembled WGS sequence"/>
</dbReference>
<reference evidence="1 2" key="1">
    <citation type="journal article" date="2021" name="Sci. Rep.">
        <title>The distribution of antibiotic resistance genes in chicken gut microbiota commensals.</title>
        <authorList>
            <person name="Juricova H."/>
            <person name="Matiasovicova J."/>
            <person name="Kubasova T."/>
            <person name="Cejkova D."/>
            <person name="Rychlik I."/>
        </authorList>
    </citation>
    <scope>NUCLEOTIDE SEQUENCE [LARGE SCALE GENOMIC DNA]</scope>
    <source>
        <strain evidence="1 2">An801</strain>
    </source>
</reference>
<dbReference type="Pfam" id="PF12987">
    <property type="entry name" value="DUF3871"/>
    <property type="match status" value="1"/>
</dbReference>
<dbReference type="InterPro" id="IPR024353">
    <property type="entry name" value="DUF3871"/>
</dbReference>
<protein>
    <submittedName>
        <fullName evidence="1">DUF3871 family protein</fullName>
    </submittedName>
</protein>
<organism evidence="1 2">
    <name type="scientific">Bacteroides mediterraneensis</name>
    <dbReference type="NCBI Taxonomy" id="1841856"/>
    <lineage>
        <taxon>Bacteria</taxon>
        <taxon>Pseudomonadati</taxon>
        <taxon>Bacteroidota</taxon>
        <taxon>Bacteroidia</taxon>
        <taxon>Bacteroidales</taxon>
        <taxon>Bacteroidaceae</taxon>
        <taxon>Bacteroides</taxon>
    </lineage>
</organism>
<dbReference type="EMBL" id="JACJJW010000019">
    <property type="protein sequence ID" value="MBM6758627.1"/>
    <property type="molecule type" value="Genomic_DNA"/>
</dbReference>
<dbReference type="RefSeq" id="WP_204475805.1">
    <property type="nucleotide sequence ID" value="NZ_JACJJW010000019.1"/>
</dbReference>
<evidence type="ECO:0000313" key="1">
    <source>
        <dbReference type="EMBL" id="MBM6758627.1"/>
    </source>
</evidence>
<keyword evidence="2" id="KW-1185">Reference proteome</keyword>
<accession>A0ABS2EVD4</accession>
<sequence>MKEKTSKVTDSLIMGEVASEKELSIRNNEDITDAEIIEDDDKFWAEENHPNFIESNTSAISLEELTTKNIIPTFSDNTLTISHQNFINAVSKVAEQVFGGLTPVECRVSHPIIGRIPSAQHKKASELREDEKTVFYQRLAWVAHVKNLTRTINNQTVHLCIGGVRSYSEDKLYRTQTAMKFKIFVGWKVRVCSNLCLTCDGFSGTIECMTEADIMQKALELFSGFNPHKEETLRLLENLRNTEISEELFCKIIGRLRLYQFLPVNEQRTLPSLEIGDQAVNAMVKGYVSNPNFGKKEGEILTCWNLLQLANEAVKGSYIDTWLDRNQNCTDFALGIQKAIEGNDTEGYSWFLH</sequence>
<evidence type="ECO:0000313" key="2">
    <source>
        <dbReference type="Proteomes" id="UP000703295"/>
    </source>
</evidence>
<comment type="caution">
    <text evidence="1">The sequence shown here is derived from an EMBL/GenBank/DDBJ whole genome shotgun (WGS) entry which is preliminary data.</text>
</comment>
<proteinExistence type="predicted"/>
<name>A0ABS2EVD4_9BACE</name>
<gene>
    <name evidence="1" type="ORF">H6A31_08040</name>
</gene>